<organism evidence="1 2">
    <name type="scientific">Rhabditophanes sp. KR3021</name>
    <dbReference type="NCBI Taxonomy" id="114890"/>
    <lineage>
        <taxon>Eukaryota</taxon>
        <taxon>Metazoa</taxon>
        <taxon>Ecdysozoa</taxon>
        <taxon>Nematoda</taxon>
        <taxon>Chromadorea</taxon>
        <taxon>Rhabditida</taxon>
        <taxon>Tylenchina</taxon>
        <taxon>Panagrolaimomorpha</taxon>
        <taxon>Strongyloidoidea</taxon>
        <taxon>Alloionematidae</taxon>
        <taxon>Rhabditophanes</taxon>
    </lineage>
</organism>
<evidence type="ECO:0000313" key="2">
    <source>
        <dbReference type="WBParaSite" id="RSKR_0001181100.1"/>
    </source>
</evidence>
<protein>
    <submittedName>
        <fullName evidence="2">NTP_transferase domain-containing protein</fullName>
    </submittedName>
</protein>
<evidence type="ECO:0000313" key="1">
    <source>
        <dbReference type="Proteomes" id="UP000095286"/>
    </source>
</evidence>
<accession>A0AC35UII7</accession>
<sequence length="458" mass="51848">MVSEFQAVVMAGGVGNRMTNLTNHVVKSSLPIANVPMFWYPLNFLAKNRITDVLLVITDKITKDVEMEMKDKLQFPEFAVEMNIKVISLPQNDEDWGTFKALLHIQSHITRDFIVVSGDFISDVSLVNLLKMHRANQSSVTCLLSSKPVTGTTPGSENAKPIKYRDFIGLNKKDNRLVFMIPEDDFDESSKSLDVFKRFRDVELSANYQDCHVYVMKKYVLDICCINEDINAIKGELLPMLLEQQVYHLDQKSVELIEANNKDVFKEDAKNDKKRFETSESNEANEVLHNFDKTDMLKCYAYIIKPEDGNFTARCNTIASYFETCKSIVPYLTDCFYTPRRHALNVNHLKVHNSLLSETVKFLVADGESGITAINRSVINYATAIRHKTTIADSIVMNTVKIGKGVVIKNSIICPNVTIGDDVELNDCIVTSGYQQITKGKYSNKLFAEEAKEMILDD</sequence>
<dbReference type="Proteomes" id="UP000095286">
    <property type="component" value="Unplaced"/>
</dbReference>
<reference evidence="2" key="1">
    <citation type="submission" date="2016-11" db="UniProtKB">
        <authorList>
            <consortium name="WormBaseParasite"/>
        </authorList>
    </citation>
    <scope>IDENTIFICATION</scope>
    <source>
        <strain evidence="2">KR3021</strain>
    </source>
</reference>
<name>A0AC35UII7_9BILA</name>
<dbReference type="WBParaSite" id="RSKR_0001181100.1">
    <property type="protein sequence ID" value="RSKR_0001181100.1"/>
    <property type="gene ID" value="RSKR_0001181100"/>
</dbReference>
<proteinExistence type="predicted"/>